<accession>A0AAD4S635</accession>
<sequence>MFIRVTKIDEYTKFQKKSEMDPNNKHTRKRKEKELGVFLPFHDLDQEEEDGGWIHHSLNRQLLRWSTSSRTYNRRRSRL</sequence>
<name>A0AAD4S635_9MAGN</name>
<evidence type="ECO:0000313" key="2">
    <source>
        <dbReference type="Proteomes" id="UP001202328"/>
    </source>
</evidence>
<dbReference type="AlphaFoldDB" id="A0AAD4S635"/>
<comment type="caution">
    <text evidence="1">The sequence shown here is derived from an EMBL/GenBank/DDBJ whole genome shotgun (WGS) entry which is preliminary data.</text>
</comment>
<organism evidence="1 2">
    <name type="scientific">Papaver atlanticum</name>
    <dbReference type="NCBI Taxonomy" id="357466"/>
    <lineage>
        <taxon>Eukaryota</taxon>
        <taxon>Viridiplantae</taxon>
        <taxon>Streptophyta</taxon>
        <taxon>Embryophyta</taxon>
        <taxon>Tracheophyta</taxon>
        <taxon>Spermatophyta</taxon>
        <taxon>Magnoliopsida</taxon>
        <taxon>Ranunculales</taxon>
        <taxon>Papaveraceae</taxon>
        <taxon>Papaveroideae</taxon>
        <taxon>Papaver</taxon>
    </lineage>
</organism>
<dbReference type="Proteomes" id="UP001202328">
    <property type="component" value="Unassembled WGS sequence"/>
</dbReference>
<keyword evidence="2" id="KW-1185">Reference proteome</keyword>
<reference evidence="1" key="1">
    <citation type="submission" date="2022-04" db="EMBL/GenBank/DDBJ databases">
        <title>A functionally conserved STORR gene fusion in Papaver species that diverged 16.8 million years ago.</title>
        <authorList>
            <person name="Catania T."/>
        </authorList>
    </citation>
    <scope>NUCLEOTIDE SEQUENCE</scope>
    <source>
        <strain evidence="1">S-188037</strain>
    </source>
</reference>
<protein>
    <submittedName>
        <fullName evidence="1">Uncharacterized protein</fullName>
    </submittedName>
</protein>
<gene>
    <name evidence="1" type="ORF">MKW98_001666</name>
</gene>
<proteinExistence type="predicted"/>
<dbReference type="EMBL" id="JAJJMB010013564">
    <property type="protein sequence ID" value="KAI3867232.1"/>
    <property type="molecule type" value="Genomic_DNA"/>
</dbReference>
<evidence type="ECO:0000313" key="1">
    <source>
        <dbReference type="EMBL" id="KAI3867232.1"/>
    </source>
</evidence>